<accession>A0A5D2LIJ5</accession>
<sequence length="111" mass="12033">MPSLIGQHRPSHEDQIHFHHQQATGSCDIAFKKKSISTSLPPSEPTTTSPKSATPFPNSLSFDDKVKIGSKSTTMSTATSPLCSLNITFLVFRSSVDRESSPPSSIKKFAI</sequence>
<dbReference type="AlphaFoldDB" id="A0A5D2LIJ5"/>
<organism evidence="2 3">
    <name type="scientific">Gossypium tomentosum</name>
    <name type="common">Hawaiian cotton</name>
    <name type="synonym">Gossypium sandvicense</name>
    <dbReference type="NCBI Taxonomy" id="34277"/>
    <lineage>
        <taxon>Eukaryota</taxon>
        <taxon>Viridiplantae</taxon>
        <taxon>Streptophyta</taxon>
        <taxon>Embryophyta</taxon>
        <taxon>Tracheophyta</taxon>
        <taxon>Spermatophyta</taxon>
        <taxon>Magnoliopsida</taxon>
        <taxon>eudicotyledons</taxon>
        <taxon>Gunneridae</taxon>
        <taxon>Pentapetalae</taxon>
        <taxon>rosids</taxon>
        <taxon>malvids</taxon>
        <taxon>Malvales</taxon>
        <taxon>Malvaceae</taxon>
        <taxon>Malvoideae</taxon>
        <taxon>Gossypium</taxon>
    </lineage>
</organism>
<proteinExistence type="predicted"/>
<reference evidence="2 3" key="1">
    <citation type="submission" date="2019-07" db="EMBL/GenBank/DDBJ databases">
        <title>WGS assembly of Gossypium tomentosum.</title>
        <authorList>
            <person name="Chen Z.J."/>
            <person name="Sreedasyam A."/>
            <person name="Ando A."/>
            <person name="Song Q."/>
            <person name="De L."/>
            <person name="Hulse-Kemp A."/>
            <person name="Ding M."/>
            <person name="Ye W."/>
            <person name="Kirkbride R."/>
            <person name="Jenkins J."/>
            <person name="Plott C."/>
            <person name="Lovell J."/>
            <person name="Lin Y.-M."/>
            <person name="Vaughn R."/>
            <person name="Liu B."/>
            <person name="Li W."/>
            <person name="Simpson S."/>
            <person name="Scheffler B."/>
            <person name="Saski C."/>
            <person name="Grover C."/>
            <person name="Hu G."/>
            <person name="Conover J."/>
            <person name="Carlson J."/>
            <person name="Shu S."/>
            <person name="Boston L."/>
            <person name="Williams M."/>
            <person name="Peterson D."/>
            <person name="Mcgee K."/>
            <person name="Jones D."/>
            <person name="Wendel J."/>
            <person name="Stelly D."/>
            <person name="Grimwood J."/>
            <person name="Schmutz J."/>
        </authorList>
    </citation>
    <scope>NUCLEOTIDE SEQUENCE [LARGE SCALE GENOMIC DNA]</scope>
    <source>
        <strain evidence="2">7179.01</strain>
    </source>
</reference>
<protein>
    <submittedName>
        <fullName evidence="2">Uncharacterized protein</fullName>
    </submittedName>
</protein>
<evidence type="ECO:0000313" key="3">
    <source>
        <dbReference type="Proteomes" id="UP000322667"/>
    </source>
</evidence>
<dbReference type="EMBL" id="CM017625">
    <property type="protein sequence ID" value="TYH79026.1"/>
    <property type="molecule type" value="Genomic_DNA"/>
</dbReference>
<feature type="region of interest" description="Disordered" evidence="1">
    <location>
        <begin position="36"/>
        <end position="63"/>
    </location>
</feature>
<evidence type="ECO:0000256" key="1">
    <source>
        <dbReference type="SAM" id="MobiDB-lite"/>
    </source>
</evidence>
<name>A0A5D2LIJ5_GOSTO</name>
<evidence type="ECO:0000313" key="2">
    <source>
        <dbReference type="EMBL" id="TYH79026.1"/>
    </source>
</evidence>
<gene>
    <name evidence="2" type="ORF">ES332_D03G032800v1</name>
</gene>
<feature type="compositionally biased region" description="Low complexity" evidence="1">
    <location>
        <begin position="36"/>
        <end position="57"/>
    </location>
</feature>
<keyword evidence="3" id="KW-1185">Reference proteome</keyword>
<feature type="region of interest" description="Disordered" evidence="1">
    <location>
        <begin position="1"/>
        <end position="22"/>
    </location>
</feature>
<dbReference type="Proteomes" id="UP000322667">
    <property type="component" value="Chromosome D03"/>
</dbReference>